<evidence type="ECO:0000256" key="2">
    <source>
        <dbReference type="SAM" id="Phobius"/>
    </source>
</evidence>
<feature type="region of interest" description="Disordered" evidence="1">
    <location>
        <begin position="1"/>
        <end position="25"/>
    </location>
</feature>
<keyword evidence="4" id="KW-1185">Reference proteome</keyword>
<feature type="compositionally biased region" description="Basic and acidic residues" evidence="1">
    <location>
        <begin position="1"/>
        <end position="14"/>
    </location>
</feature>
<sequence>MTSDRKEEQVRRLLDGPTPTVPPNLCAEAMRRGARLGRRRAAIRRLMWLLLLVAVVAFAVWASVAQPWVVPPSETTPPLDGW</sequence>
<evidence type="ECO:0000313" key="4">
    <source>
        <dbReference type="Proteomes" id="UP001596523"/>
    </source>
</evidence>
<organism evidence="3 4">
    <name type="scientific">Streptomyces monticola</name>
    <dbReference type="NCBI Taxonomy" id="2666263"/>
    <lineage>
        <taxon>Bacteria</taxon>
        <taxon>Bacillati</taxon>
        <taxon>Actinomycetota</taxon>
        <taxon>Actinomycetes</taxon>
        <taxon>Kitasatosporales</taxon>
        <taxon>Streptomycetaceae</taxon>
        <taxon>Streptomyces</taxon>
    </lineage>
</organism>
<comment type="caution">
    <text evidence="3">The sequence shown here is derived from an EMBL/GenBank/DDBJ whole genome shotgun (WGS) entry which is preliminary data.</text>
</comment>
<dbReference type="EMBL" id="JBHTCF010000004">
    <property type="protein sequence ID" value="MFC7305251.1"/>
    <property type="molecule type" value="Genomic_DNA"/>
</dbReference>
<feature type="transmembrane region" description="Helical" evidence="2">
    <location>
        <begin position="46"/>
        <end position="69"/>
    </location>
</feature>
<gene>
    <name evidence="3" type="ORF">ACFQVC_13585</name>
</gene>
<proteinExistence type="predicted"/>
<evidence type="ECO:0000313" key="3">
    <source>
        <dbReference type="EMBL" id="MFC7305251.1"/>
    </source>
</evidence>
<evidence type="ECO:0000256" key="1">
    <source>
        <dbReference type="SAM" id="MobiDB-lite"/>
    </source>
</evidence>
<accession>A0ABW2JIK0</accession>
<dbReference type="Proteomes" id="UP001596523">
    <property type="component" value="Unassembled WGS sequence"/>
</dbReference>
<keyword evidence="2" id="KW-0812">Transmembrane</keyword>
<name>A0ABW2JIK0_9ACTN</name>
<dbReference type="RefSeq" id="WP_381830475.1">
    <property type="nucleotide sequence ID" value="NZ_JBHTCF010000004.1"/>
</dbReference>
<protein>
    <recommendedName>
        <fullName evidence="5">DUF3040 domain-containing protein</fullName>
    </recommendedName>
</protein>
<reference evidence="4" key="1">
    <citation type="journal article" date="2019" name="Int. J. Syst. Evol. Microbiol.">
        <title>The Global Catalogue of Microorganisms (GCM) 10K type strain sequencing project: providing services to taxonomists for standard genome sequencing and annotation.</title>
        <authorList>
            <consortium name="The Broad Institute Genomics Platform"/>
            <consortium name="The Broad Institute Genome Sequencing Center for Infectious Disease"/>
            <person name="Wu L."/>
            <person name="Ma J."/>
        </authorList>
    </citation>
    <scope>NUCLEOTIDE SEQUENCE [LARGE SCALE GENOMIC DNA]</scope>
    <source>
        <strain evidence="4">SYNS20</strain>
    </source>
</reference>
<keyword evidence="2" id="KW-1133">Transmembrane helix</keyword>
<keyword evidence="2" id="KW-0472">Membrane</keyword>
<evidence type="ECO:0008006" key="5">
    <source>
        <dbReference type="Google" id="ProtNLM"/>
    </source>
</evidence>